<accession>A0A1Y1I5Y8</accession>
<organism evidence="4 5">
    <name type="scientific">Klebsormidium nitens</name>
    <name type="common">Green alga</name>
    <name type="synonym">Ulothrix nitens</name>
    <dbReference type="NCBI Taxonomy" id="105231"/>
    <lineage>
        <taxon>Eukaryota</taxon>
        <taxon>Viridiplantae</taxon>
        <taxon>Streptophyta</taxon>
        <taxon>Klebsormidiophyceae</taxon>
        <taxon>Klebsormidiales</taxon>
        <taxon>Klebsormidiaceae</taxon>
        <taxon>Klebsormidium</taxon>
    </lineage>
</organism>
<dbReference type="InterPro" id="IPR000742">
    <property type="entry name" value="EGF"/>
</dbReference>
<protein>
    <recommendedName>
        <fullName evidence="3">EGF-like domain-containing protein</fullName>
    </recommendedName>
</protein>
<evidence type="ECO:0000313" key="4">
    <source>
        <dbReference type="EMBL" id="GAQ86370.1"/>
    </source>
</evidence>
<feature type="domain" description="EGF-like" evidence="3">
    <location>
        <begin position="105"/>
        <end position="146"/>
    </location>
</feature>
<keyword evidence="5" id="KW-1185">Reference proteome</keyword>
<keyword evidence="1" id="KW-0245">EGF-like domain</keyword>
<dbReference type="EMBL" id="DF237234">
    <property type="protein sequence ID" value="GAQ86370.1"/>
    <property type="molecule type" value="Genomic_DNA"/>
</dbReference>
<dbReference type="AlphaFoldDB" id="A0A1Y1I5Y8"/>
<name>A0A1Y1I5Y8_KLENI</name>
<gene>
    <name evidence="4" type="ORF">KFL_002850150</name>
</gene>
<reference evidence="4 5" key="1">
    <citation type="journal article" date="2014" name="Nat. Commun.">
        <title>Klebsormidium flaccidum genome reveals primary factors for plant terrestrial adaptation.</title>
        <authorList>
            <person name="Hori K."/>
            <person name="Maruyama F."/>
            <person name="Fujisawa T."/>
            <person name="Togashi T."/>
            <person name="Yamamoto N."/>
            <person name="Seo M."/>
            <person name="Sato S."/>
            <person name="Yamada T."/>
            <person name="Mori H."/>
            <person name="Tajima N."/>
            <person name="Moriyama T."/>
            <person name="Ikeuchi M."/>
            <person name="Watanabe M."/>
            <person name="Wada H."/>
            <person name="Kobayashi K."/>
            <person name="Saito M."/>
            <person name="Masuda T."/>
            <person name="Sasaki-Sekimoto Y."/>
            <person name="Mashiguchi K."/>
            <person name="Awai K."/>
            <person name="Shimojima M."/>
            <person name="Masuda S."/>
            <person name="Iwai M."/>
            <person name="Nobusawa T."/>
            <person name="Narise T."/>
            <person name="Kondo S."/>
            <person name="Saito H."/>
            <person name="Sato R."/>
            <person name="Murakawa M."/>
            <person name="Ihara Y."/>
            <person name="Oshima-Yamada Y."/>
            <person name="Ohtaka K."/>
            <person name="Satoh M."/>
            <person name="Sonobe K."/>
            <person name="Ishii M."/>
            <person name="Ohtani R."/>
            <person name="Kanamori-Sato M."/>
            <person name="Honoki R."/>
            <person name="Miyazaki D."/>
            <person name="Mochizuki H."/>
            <person name="Umetsu J."/>
            <person name="Higashi K."/>
            <person name="Shibata D."/>
            <person name="Kamiya Y."/>
            <person name="Sato N."/>
            <person name="Nakamura Y."/>
            <person name="Tabata S."/>
            <person name="Ida S."/>
            <person name="Kurokawa K."/>
            <person name="Ohta H."/>
        </authorList>
    </citation>
    <scope>NUCLEOTIDE SEQUENCE [LARGE SCALE GENOMIC DNA]</scope>
    <source>
        <strain evidence="4 5">NIES-2285</strain>
    </source>
</reference>
<comment type="caution">
    <text evidence="1">Lacks conserved residue(s) required for the propagation of feature annotation.</text>
</comment>
<sequence>MNGGGGEVVPRTPPSPADPPCYPTNPCQEGLHDDWEKRDAGCTVTPGAPGRYTCKCGQFQSATFGPAPSTCLKCPSANPCAFVYDCSQGTECQTFCGDQRGTRCAKDVCDGNPCGPAGVCAPEWSTPYPYTCDCQNGFVSNYGTCVPREPADVI</sequence>
<evidence type="ECO:0000313" key="5">
    <source>
        <dbReference type="Proteomes" id="UP000054558"/>
    </source>
</evidence>
<evidence type="ECO:0000256" key="2">
    <source>
        <dbReference type="SAM" id="MobiDB-lite"/>
    </source>
</evidence>
<proteinExistence type="predicted"/>
<feature type="compositionally biased region" description="Pro residues" evidence="2">
    <location>
        <begin position="11"/>
        <end position="23"/>
    </location>
</feature>
<feature type="region of interest" description="Disordered" evidence="2">
    <location>
        <begin position="1"/>
        <end position="25"/>
    </location>
</feature>
<dbReference type="PROSITE" id="PS50026">
    <property type="entry name" value="EGF_3"/>
    <property type="match status" value="1"/>
</dbReference>
<evidence type="ECO:0000259" key="3">
    <source>
        <dbReference type="PROSITE" id="PS50026"/>
    </source>
</evidence>
<dbReference type="Proteomes" id="UP000054558">
    <property type="component" value="Unassembled WGS sequence"/>
</dbReference>
<evidence type="ECO:0000256" key="1">
    <source>
        <dbReference type="PROSITE-ProRule" id="PRU00076"/>
    </source>
</evidence>
<dbReference type="PROSITE" id="PS01186">
    <property type="entry name" value="EGF_2"/>
    <property type="match status" value="1"/>
</dbReference>